<dbReference type="GO" id="GO:0046872">
    <property type="term" value="F:metal ion binding"/>
    <property type="evidence" value="ECO:0007669"/>
    <property type="project" value="UniProtKB-KW"/>
</dbReference>
<keyword evidence="7" id="KW-0482">Metalloprotease</keyword>
<comment type="similarity">
    <text evidence="2">Belongs to the peptidase M13 family.</text>
</comment>
<dbReference type="GO" id="GO:0004222">
    <property type="term" value="F:metalloendopeptidase activity"/>
    <property type="evidence" value="ECO:0007669"/>
    <property type="project" value="InterPro"/>
</dbReference>
<dbReference type="PRINTS" id="PR00786">
    <property type="entry name" value="NEPRILYSIN"/>
</dbReference>
<feature type="domain" description="Peptidase M13 C-terminal" evidence="9">
    <location>
        <begin position="480"/>
        <end position="682"/>
    </location>
</feature>
<evidence type="ECO:0000256" key="5">
    <source>
        <dbReference type="ARBA" id="ARBA00022801"/>
    </source>
</evidence>
<dbReference type="InterPro" id="IPR018497">
    <property type="entry name" value="Peptidase_M13_C"/>
</dbReference>
<dbReference type="PROSITE" id="PS51885">
    <property type="entry name" value="NEPRILYSIN"/>
    <property type="match status" value="1"/>
</dbReference>
<keyword evidence="6" id="KW-0862">Zinc</keyword>
<comment type="caution">
    <text evidence="11">The sequence shown here is derived from an EMBL/GenBank/DDBJ whole genome shotgun (WGS) entry which is preliminary data.</text>
</comment>
<dbReference type="GO" id="GO:0005886">
    <property type="term" value="C:plasma membrane"/>
    <property type="evidence" value="ECO:0007669"/>
    <property type="project" value="TreeGrafter"/>
</dbReference>
<dbReference type="Proteomes" id="UP000696931">
    <property type="component" value="Unassembled WGS sequence"/>
</dbReference>
<organism evidence="11 12">
    <name type="scientific">Eiseniibacteriota bacterium</name>
    <dbReference type="NCBI Taxonomy" id="2212470"/>
    <lineage>
        <taxon>Bacteria</taxon>
        <taxon>Candidatus Eiseniibacteriota</taxon>
    </lineage>
</organism>
<proteinExistence type="inferred from homology"/>
<dbReference type="EMBL" id="JACRIW010000117">
    <property type="protein sequence ID" value="MBI5171060.1"/>
    <property type="molecule type" value="Genomic_DNA"/>
</dbReference>
<dbReference type="PANTHER" id="PTHR11733">
    <property type="entry name" value="ZINC METALLOPROTEASE FAMILY M13 NEPRILYSIN-RELATED"/>
    <property type="match status" value="1"/>
</dbReference>
<evidence type="ECO:0000313" key="11">
    <source>
        <dbReference type="EMBL" id="MBI5171060.1"/>
    </source>
</evidence>
<keyword evidence="4" id="KW-0479">Metal-binding</keyword>
<keyword evidence="5" id="KW-0378">Hydrolase</keyword>
<sequence>MPQTPLVPRHALTLAAGALLLASAAFAAPASLPAAADPLVRNIDASVSPGADFFSYANGAWIKANPIPASERGWGIANLVYEETYRQRVEICTAAASSGAAKGTSAQKVGDFWATGMDSAAVEAAGAKPMAPWLADVAAIRDRAGLTSAIARFQTDGLRPLYGMYVGQDERNSEKYVVHLFQGGIRMPDRDYYFDKDSSTTHVRGEYRKHVAAMFALLGESPAVAKRSADAVFRIESALARRSRTLEERRDPWANYHKMSLAQLAKKYPASNWKAQFAAMGLGAADSVIVGQPEFLAAADSLLRVAPLADWKTYLRWTAVHGFAPYLSSEFDRENFRFYGTVMNGTTAQRPRWKRVVDETEDSIGELLGQEWVKKYCSPATKARYEKLTQDIITTYAERMRTLPWMSEVTKQRALTKLAKVSRKVAYPDKWRDYSTLQFERDSWLANHVRADRWWFAHEAAKLGKPIDRTEWDMTPQTYNAYYDPSKVEIVLPAAMFMIPGVPDSLVDDALLYSYAGGSTIGHEITHGFDDEGRQGDENGNLNAWWLEADSVAFTQRAQKLVEQFNGYTVGDKRVRGQATLGENLADLGGVVLGLEAFKKTEQYRRNVILNGQTPTQRYFLGYALSWLGHRRPQSLAQQIMTDVHAPAFLRVNGPVVNVADFYSAFGVKPGDPMYRKPEDRVAVW</sequence>
<keyword evidence="3" id="KW-0645">Protease</keyword>
<dbReference type="Gene3D" id="3.40.390.10">
    <property type="entry name" value="Collagenase (Catalytic Domain)"/>
    <property type="match status" value="1"/>
</dbReference>
<dbReference type="InterPro" id="IPR024079">
    <property type="entry name" value="MetalloPept_cat_dom_sf"/>
</dbReference>
<evidence type="ECO:0000256" key="1">
    <source>
        <dbReference type="ARBA" id="ARBA00001947"/>
    </source>
</evidence>
<comment type="cofactor">
    <cofactor evidence="1">
        <name>Zn(2+)</name>
        <dbReference type="ChEBI" id="CHEBI:29105"/>
    </cofactor>
</comment>
<dbReference type="Gene3D" id="1.10.1380.10">
    <property type="entry name" value="Neutral endopeptidase , domain2"/>
    <property type="match status" value="1"/>
</dbReference>
<evidence type="ECO:0000259" key="9">
    <source>
        <dbReference type="Pfam" id="PF01431"/>
    </source>
</evidence>
<evidence type="ECO:0000256" key="6">
    <source>
        <dbReference type="ARBA" id="ARBA00022833"/>
    </source>
</evidence>
<evidence type="ECO:0000259" key="10">
    <source>
        <dbReference type="Pfam" id="PF05649"/>
    </source>
</evidence>
<dbReference type="InterPro" id="IPR008753">
    <property type="entry name" value="Peptidase_M13_N"/>
</dbReference>
<keyword evidence="8" id="KW-0732">Signal</keyword>
<reference evidence="11" key="1">
    <citation type="submission" date="2020-07" db="EMBL/GenBank/DDBJ databases">
        <title>Huge and variable diversity of episymbiotic CPR bacteria and DPANN archaea in groundwater ecosystems.</title>
        <authorList>
            <person name="He C.Y."/>
            <person name="Keren R."/>
            <person name="Whittaker M."/>
            <person name="Farag I.F."/>
            <person name="Doudna J."/>
            <person name="Cate J.H.D."/>
            <person name="Banfield J.F."/>
        </authorList>
    </citation>
    <scope>NUCLEOTIDE SEQUENCE</scope>
    <source>
        <strain evidence="11">NC_groundwater_1813_Pr3_B-0.1um_71_17</strain>
    </source>
</reference>
<dbReference type="Pfam" id="PF01431">
    <property type="entry name" value="Peptidase_M13"/>
    <property type="match status" value="1"/>
</dbReference>
<feature type="domain" description="Peptidase M13 N-terminal" evidence="10">
    <location>
        <begin position="49"/>
        <end position="428"/>
    </location>
</feature>
<evidence type="ECO:0000256" key="2">
    <source>
        <dbReference type="ARBA" id="ARBA00007357"/>
    </source>
</evidence>
<evidence type="ECO:0000256" key="8">
    <source>
        <dbReference type="SAM" id="SignalP"/>
    </source>
</evidence>
<evidence type="ECO:0000256" key="4">
    <source>
        <dbReference type="ARBA" id="ARBA00022723"/>
    </source>
</evidence>
<feature type="chain" id="PRO_5037044066" evidence="8">
    <location>
        <begin position="28"/>
        <end position="685"/>
    </location>
</feature>
<name>A0A933SG45_UNCEI</name>
<protein>
    <submittedName>
        <fullName evidence="11">M13 family metallopeptidase</fullName>
    </submittedName>
</protein>
<accession>A0A933SG45</accession>
<evidence type="ECO:0000256" key="7">
    <source>
        <dbReference type="ARBA" id="ARBA00023049"/>
    </source>
</evidence>
<dbReference type="Pfam" id="PF05649">
    <property type="entry name" value="Peptidase_M13_N"/>
    <property type="match status" value="1"/>
</dbReference>
<dbReference type="PANTHER" id="PTHR11733:SF167">
    <property type="entry name" value="FI17812P1-RELATED"/>
    <property type="match status" value="1"/>
</dbReference>
<dbReference type="AlphaFoldDB" id="A0A933SG45"/>
<dbReference type="InterPro" id="IPR000718">
    <property type="entry name" value="Peptidase_M13"/>
</dbReference>
<dbReference type="CDD" id="cd08662">
    <property type="entry name" value="M13"/>
    <property type="match status" value="1"/>
</dbReference>
<dbReference type="SUPFAM" id="SSF55486">
    <property type="entry name" value="Metalloproteases ('zincins'), catalytic domain"/>
    <property type="match status" value="1"/>
</dbReference>
<dbReference type="InterPro" id="IPR042089">
    <property type="entry name" value="Peptidase_M13_dom_2"/>
</dbReference>
<evidence type="ECO:0000256" key="3">
    <source>
        <dbReference type="ARBA" id="ARBA00022670"/>
    </source>
</evidence>
<gene>
    <name evidence="11" type="ORF">HZA61_16360</name>
</gene>
<feature type="signal peptide" evidence="8">
    <location>
        <begin position="1"/>
        <end position="27"/>
    </location>
</feature>
<dbReference type="GO" id="GO:0016485">
    <property type="term" value="P:protein processing"/>
    <property type="evidence" value="ECO:0007669"/>
    <property type="project" value="TreeGrafter"/>
</dbReference>
<evidence type="ECO:0000313" key="12">
    <source>
        <dbReference type="Proteomes" id="UP000696931"/>
    </source>
</evidence>